<dbReference type="EMBL" id="BOMG01000060">
    <property type="protein sequence ID" value="GID56583.1"/>
    <property type="molecule type" value="Genomic_DNA"/>
</dbReference>
<keyword evidence="2" id="KW-1185">Reference proteome</keyword>
<comment type="caution">
    <text evidence="1">The sequence shown here is derived from an EMBL/GenBank/DDBJ whole genome shotgun (WGS) entry which is preliminary data.</text>
</comment>
<sequence length="54" mass="5759">MVIWSGCDGCPREFEGSLAMRGRPLIGFTGRWTATGSHPLTAIVVPAQQEAEGL</sequence>
<dbReference type="Proteomes" id="UP000612282">
    <property type="component" value="Unassembled WGS sequence"/>
</dbReference>
<protein>
    <submittedName>
        <fullName evidence="1">Uncharacterized protein</fullName>
    </submittedName>
</protein>
<evidence type="ECO:0000313" key="2">
    <source>
        <dbReference type="Proteomes" id="UP000612282"/>
    </source>
</evidence>
<gene>
    <name evidence="1" type="ORF">Aco03nite_049870</name>
</gene>
<accession>A0ABQ3XDP0</accession>
<organism evidence="1 2">
    <name type="scientific">Actinoplanes couchii</name>
    <dbReference type="NCBI Taxonomy" id="403638"/>
    <lineage>
        <taxon>Bacteria</taxon>
        <taxon>Bacillati</taxon>
        <taxon>Actinomycetota</taxon>
        <taxon>Actinomycetes</taxon>
        <taxon>Micromonosporales</taxon>
        <taxon>Micromonosporaceae</taxon>
        <taxon>Actinoplanes</taxon>
    </lineage>
</organism>
<reference evidence="1 2" key="1">
    <citation type="submission" date="2021-01" db="EMBL/GenBank/DDBJ databases">
        <title>Whole genome shotgun sequence of Actinoplanes couchii NBRC 106145.</title>
        <authorList>
            <person name="Komaki H."/>
            <person name="Tamura T."/>
        </authorList>
    </citation>
    <scope>NUCLEOTIDE SEQUENCE [LARGE SCALE GENOMIC DNA]</scope>
    <source>
        <strain evidence="1 2">NBRC 106145</strain>
    </source>
</reference>
<evidence type="ECO:0000313" key="1">
    <source>
        <dbReference type="EMBL" id="GID56583.1"/>
    </source>
</evidence>
<name>A0ABQ3XDP0_9ACTN</name>
<proteinExistence type="predicted"/>